<comment type="caution">
    <text evidence="7">The sequence shown here is derived from an EMBL/GenBank/DDBJ whole genome shotgun (WGS) entry which is preliminary data.</text>
</comment>
<evidence type="ECO:0000256" key="3">
    <source>
        <dbReference type="ARBA" id="ARBA00022771"/>
    </source>
</evidence>
<feature type="region of interest" description="Disordered" evidence="5">
    <location>
        <begin position="246"/>
        <end position="274"/>
    </location>
</feature>
<feature type="compositionally biased region" description="Basic and acidic residues" evidence="5">
    <location>
        <begin position="35"/>
        <end position="46"/>
    </location>
</feature>
<dbReference type="InterPro" id="IPR051366">
    <property type="entry name" value="DEF8"/>
</dbReference>
<dbReference type="InterPro" id="IPR036871">
    <property type="entry name" value="PX_dom_sf"/>
</dbReference>
<accession>A0ABD2Z2A5</accession>
<sequence>MEKKGAGEELSSEVTASITAYDPVDDDELLPWEGQKSDGGEDDKSSEYSSCGGESEFERYCSANSAMGTPSVCSSSVYEFADSEFGSLKSFKLGGENGNLKNFGVGKKLSSFNDPGSSSSISYSRSDFSDGKKRNDDENFDGFLGTSKGLGLYDNSGDFLNHGEVFVENDEAGGILGNQEDFWGNEAGDGNNLMTLPVGAIGIAEGLEGVNSKKEEEFKSDRGVEMVDGCMEGLDLQSRLDDYRGDVGRFSDEDETSTRYEHSEGEDSMFGSGSDDAKKADTYCIRNVKYSRGEGHCMNENELFMTSAVAFGSDDFDDFMQETGGNALSMTVLDEVHDEKQEISGSEVGCLDSAFADTVVPSGLSFSEQQEEVVDIPRTSYQVQDNSELAKSVDDSSSNTLNPLKFGEVDQVHGEDAFDKGNQMNGANELAKHPATCFVHNKDGMDQGSLTEEVPPDIRLLMGNTEMEEGHQLKSKGQVTSNHDDLGIEHVDLEKTDLVCDPLSDNVVTKCYSTSRESTEDKKDKVFTENETSSTSLLADTERNLFIGNSPALLNQYEDYFSPVTRGNYNEFYDETVNEMEQILLDAGKSPGSRFTQGRTIYQPQIPVPSRDGGSTASTSGTDDVYPLIELPQRIDGVEVVGARQKQGDVSLSERLVGVKEYTVYKIRVWSGEEIWEVERRYRDFYTLYRQLKKLFVDQGMILPPPWSSVEQESRKIFCNASPVVIAERSVLIQECLQSILHSNISTISLNALLHFLSPSKADPSSPPSATPLSQSQLSSRGREIENVSMLGNTISLVVQIQPYKSVKQMLDTQHNTCAGCHKNFDEGRSRMKELVRTLGWGKPRLCEYSGQLFCSSCHTNDTAVLPARVLHLWDFAEYPVSQLAKSYLDSIYDKPMICVGAVNPVLFSRVPALQHVTNVRKRIGVMLPFVRCPFRRSIHKGLGSRRYLLEGNDFFALRDLIDLSKGLFAALPVIVETVSKKIQEHITEQCLICCDTGIPCNARQACNDPSSLIFPFQEGEVERCRSCDSVFHRHCFRRIVTCPCGARLKPEEDKGITAGIGHGFASDVLSTLKSTRKAADASPGFLSGLFSKTMPQSSLGHIEGPKDSNTVILMGSLPSTSL</sequence>
<dbReference type="PANTHER" id="PTHR12326">
    <property type="entry name" value="PLECKSTRIN HOMOLOGY DOMAIN CONTAINING PROTEIN"/>
    <property type="match status" value="1"/>
</dbReference>
<feature type="region of interest" description="Disordered" evidence="5">
    <location>
        <begin position="604"/>
        <end position="623"/>
    </location>
</feature>
<keyword evidence="3" id="KW-0863">Zinc-finger</keyword>
<evidence type="ECO:0000256" key="5">
    <source>
        <dbReference type="SAM" id="MobiDB-lite"/>
    </source>
</evidence>
<keyword evidence="4" id="KW-0862">Zinc</keyword>
<dbReference type="Gene3D" id="3.30.1520.10">
    <property type="entry name" value="Phox-like domain"/>
    <property type="match status" value="1"/>
</dbReference>
<protein>
    <recommendedName>
        <fullName evidence="6">PX domain-containing protein</fullName>
    </recommendedName>
</protein>
<evidence type="ECO:0000256" key="2">
    <source>
        <dbReference type="ARBA" id="ARBA00022737"/>
    </source>
</evidence>
<dbReference type="SMART" id="SM00312">
    <property type="entry name" value="PX"/>
    <property type="match status" value="1"/>
</dbReference>
<keyword evidence="2" id="KW-0677">Repeat</keyword>
<organism evidence="7 8">
    <name type="scientific">Cinchona calisaya</name>
    <dbReference type="NCBI Taxonomy" id="153742"/>
    <lineage>
        <taxon>Eukaryota</taxon>
        <taxon>Viridiplantae</taxon>
        <taxon>Streptophyta</taxon>
        <taxon>Embryophyta</taxon>
        <taxon>Tracheophyta</taxon>
        <taxon>Spermatophyta</taxon>
        <taxon>Magnoliopsida</taxon>
        <taxon>eudicotyledons</taxon>
        <taxon>Gunneridae</taxon>
        <taxon>Pentapetalae</taxon>
        <taxon>asterids</taxon>
        <taxon>lamiids</taxon>
        <taxon>Gentianales</taxon>
        <taxon>Rubiaceae</taxon>
        <taxon>Cinchonoideae</taxon>
        <taxon>Cinchoneae</taxon>
        <taxon>Cinchona</taxon>
    </lineage>
</organism>
<dbReference type="Proteomes" id="UP001630127">
    <property type="component" value="Unassembled WGS sequence"/>
</dbReference>
<evidence type="ECO:0000313" key="7">
    <source>
        <dbReference type="EMBL" id="KAL3512814.1"/>
    </source>
</evidence>
<dbReference type="Pfam" id="PF00787">
    <property type="entry name" value="PX"/>
    <property type="match status" value="1"/>
</dbReference>
<dbReference type="InterPro" id="IPR001683">
    <property type="entry name" value="PX_dom"/>
</dbReference>
<dbReference type="EMBL" id="JBJUIK010000011">
    <property type="protein sequence ID" value="KAL3512814.1"/>
    <property type="molecule type" value="Genomic_DNA"/>
</dbReference>
<dbReference type="GO" id="GO:0016020">
    <property type="term" value="C:membrane"/>
    <property type="evidence" value="ECO:0007669"/>
    <property type="project" value="UniProtKB-ARBA"/>
</dbReference>
<evidence type="ECO:0000256" key="1">
    <source>
        <dbReference type="ARBA" id="ARBA00022723"/>
    </source>
</evidence>
<dbReference type="InterPro" id="IPR025258">
    <property type="entry name" value="RH_dom"/>
</dbReference>
<dbReference type="CDD" id="cd06093">
    <property type="entry name" value="PX_domain"/>
    <property type="match status" value="1"/>
</dbReference>
<dbReference type="PROSITE" id="PS50195">
    <property type="entry name" value="PX"/>
    <property type="match status" value="1"/>
</dbReference>
<dbReference type="GO" id="GO:0005768">
    <property type="term" value="C:endosome"/>
    <property type="evidence" value="ECO:0007669"/>
    <property type="project" value="UniProtKB-ARBA"/>
</dbReference>
<feature type="domain" description="PX" evidence="6">
    <location>
        <begin position="643"/>
        <end position="764"/>
    </location>
</feature>
<feature type="compositionally biased region" description="Low complexity" evidence="5">
    <location>
        <begin position="117"/>
        <end position="126"/>
    </location>
</feature>
<keyword evidence="1" id="KW-0479">Metal-binding</keyword>
<dbReference type="Pfam" id="PF13901">
    <property type="entry name" value="RH_dom"/>
    <property type="match status" value="1"/>
</dbReference>
<feature type="region of interest" description="Disordered" evidence="5">
    <location>
        <begin position="1"/>
        <end position="53"/>
    </location>
</feature>
<evidence type="ECO:0000313" key="8">
    <source>
        <dbReference type="Proteomes" id="UP001630127"/>
    </source>
</evidence>
<feature type="region of interest" description="Disordered" evidence="5">
    <location>
        <begin position="112"/>
        <end position="133"/>
    </location>
</feature>
<keyword evidence="8" id="KW-1185">Reference proteome</keyword>
<gene>
    <name evidence="7" type="ORF">ACH5RR_025531</name>
</gene>
<dbReference type="SMART" id="SM01175">
    <property type="entry name" value="DUF4206"/>
    <property type="match status" value="1"/>
</dbReference>
<evidence type="ECO:0000259" key="6">
    <source>
        <dbReference type="PROSITE" id="PS50195"/>
    </source>
</evidence>
<evidence type="ECO:0000256" key="4">
    <source>
        <dbReference type="ARBA" id="ARBA00022833"/>
    </source>
</evidence>
<name>A0ABD2Z2A5_9GENT</name>
<reference evidence="7 8" key="1">
    <citation type="submission" date="2024-11" db="EMBL/GenBank/DDBJ databases">
        <title>A near-complete genome assembly of Cinchona calisaya.</title>
        <authorList>
            <person name="Lian D.C."/>
            <person name="Zhao X.W."/>
            <person name="Wei L."/>
        </authorList>
    </citation>
    <scope>NUCLEOTIDE SEQUENCE [LARGE SCALE GENOMIC DNA]</scope>
    <source>
        <tissue evidence="7">Nenye</tissue>
    </source>
</reference>
<dbReference type="SUPFAM" id="SSF64268">
    <property type="entry name" value="PX domain"/>
    <property type="match status" value="1"/>
</dbReference>
<feature type="compositionally biased region" description="Polar residues" evidence="5">
    <location>
        <begin position="613"/>
        <end position="622"/>
    </location>
</feature>
<feature type="compositionally biased region" description="Basic and acidic residues" evidence="5">
    <location>
        <begin position="246"/>
        <end position="265"/>
    </location>
</feature>
<proteinExistence type="predicted"/>
<dbReference type="AlphaFoldDB" id="A0ABD2Z2A5"/>
<dbReference type="GO" id="GO:0008270">
    <property type="term" value="F:zinc ion binding"/>
    <property type="evidence" value="ECO:0007669"/>
    <property type="project" value="UniProtKB-KW"/>
</dbReference>
<dbReference type="PANTHER" id="PTHR12326:SF3">
    <property type="entry name" value="DIFFERENTIALLY EXPRESSED IN FDCP 8 HOMOLOG"/>
    <property type="match status" value="1"/>
</dbReference>